<reference evidence="1 2" key="2">
    <citation type="journal article" date="2010" name="J. Bacteriol.">
        <title>Complete genome sequence of Beijerinckia indica subsp. indica.</title>
        <authorList>
            <person name="Tamas I."/>
            <person name="Dedysh S.N."/>
            <person name="Liesack W."/>
            <person name="Stott M.B."/>
            <person name="Alam M."/>
            <person name="Murrell J.C."/>
            <person name="Dunfield P.F."/>
        </authorList>
    </citation>
    <scope>NUCLEOTIDE SEQUENCE [LARGE SCALE GENOMIC DNA]</scope>
    <source>
        <strain evidence="2">ATCC 9039 / DSM 1715 / NCIMB 8712</strain>
    </source>
</reference>
<proteinExistence type="predicted"/>
<dbReference type="STRING" id="395963.Bind_1736"/>
<keyword evidence="2" id="KW-1185">Reference proteome</keyword>
<organism evidence="1 2">
    <name type="scientific">Beijerinckia indica subsp. indica (strain ATCC 9039 / DSM 1715 / NCIMB 8712)</name>
    <dbReference type="NCBI Taxonomy" id="395963"/>
    <lineage>
        <taxon>Bacteria</taxon>
        <taxon>Pseudomonadati</taxon>
        <taxon>Pseudomonadota</taxon>
        <taxon>Alphaproteobacteria</taxon>
        <taxon>Hyphomicrobiales</taxon>
        <taxon>Beijerinckiaceae</taxon>
        <taxon>Beijerinckia</taxon>
    </lineage>
</organism>
<dbReference type="KEGG" id="bid:Bind_1736"/>
<evidence type="ECO:0000313" key="1">
    <source>
        <dbReference type="EMBL" id="ACB95366.1"/>
    </source>
</evidence>
<gene>
    <name evidence="1" type="ordered locus">Bind_1736</name>
</gene>
<accession>B2ICU2</accession>
<dbReference type="EMBL" id="CP001016">
    <property type="protein sequence ID" value="ACB95366.1"/>
    <property type="molecule type" value="Genomic_DNA"/>
</dbReference>
<protein>
    <submittedName>
        <fullName evidence="1">Uncharacterized protein</fullName>
    </submittedName>
</protein>
<dbReference type="AlphaFoldDB" id="B2ICU2"/>
<sequence>MERGKYRYLGNLGDGRGRIHKHRFEDIIPIHGRGAGTLWKIIQLSAGSALVKSPLGDAWFL</sequence>
<dbReference type="Proteomes" id="UP000001695">
    <property type="component" value="Chromosome"/>
</dbReference>
<reference evidence="2" key="1">
    <citation type="submission" date="2008-03" db="EMBL/GenBank/DDBJ databases">
        <title>Complete sequence of chromosome of Beijerinckia indica subsp. indica ATCC 9039.</title>
        <authorList>
            <consortium name="US DOE Joint Genome Institute"/>
            <person name="Copeland A."/>
            <person name="Lucas S."/>
            <person name="Lapidus A."/>
            <person name="Glavina del Rio T."/>
            <person name="Dalin E."/>
            <person name="Tice H."/>
            <person name="Bruce D."/>
            <person name="Goodwin L."/>
            <person name="Pitluck S."/>
            <person name="LaButti K."/>
            <person name="Schmutz J."/>
            <person name="Larimer F."/>
            <person name="Land M."/>
            <person name="Hauser L."/>
            <person name="Kyrpides N."/>
            <person name="Mikhailova N."/>
            <person name="Dunfield P.F."/>
            <person name="Dedysh S.N."/>
            <person name="Liesack W."/>
            <person name="Saw J.H."/>
            <person name="Alam M."/>
            <person name="Chen Y."/>
            <person name="Murrell J.C."/>
            <person name="Richardson P."/>
        </authorList>
    </citation>
    <scope>NUCLEOTIDE SEQUENCE [LARGE SCALE GENOMIC DNA]</scope>
    <source>
        <strain evidence="2">ATCC 9039 / DSM 1715 / NCIMB 8712</strain>
    </source>
</reference>
<dbReference type="HOGENOM" id="CLU_2913159_0_0_5"/>
<name>B2ICU2_BEII9</name>
<evidence type="ECO:0000313" key="2">
    <source>
        <dbReference type="Proteomes" id="UP000001695"/>
    </source>
</evidence>